<keyword evidence="7" id="KW-1185">Reference proteome</keyword>
<evidence type="ECO:0000256" key="3">
    <source>
        <dbReference type="PROSITE-ProRule" id="PRU00169"/>
    </source>
</evidence>
<dbReference type="InterPro" id="IPR046947">
    <property type="entry name" value="LytR-like"/>
</dbReference>
<evidence type="ECO:0000259" key="5">
    <source>
        <dbReference type="PROSITE" id="PS50930"/>
    </source>
</evidence>
<dbReference type="Proteomes" id="UP000004893">
    <property type="component" value="Unassembled WGS sequence"/>
</dbReference>
<dbReference type="RefSeq" id="WP_006444321.1">
    <property type="nucleotide sequence ID" value="NZ_CP036524.1"/>
</dbReference>
<dbReference type="Gene3D" id="2.40.50.1020">
    <property type="entry name" value="LytTr DNA-binding domain"/>
    <property type="match status" value="1"/>
</dbReference>
<dbReference type="InterPro" id="IPR001789">
    <property type="entry name" value="Sig_transdc_resp-reg_receiver"/>
</dbReference>
<evidence type="ECO:0000259" key="4">
    <source>
        <dbReference type="PROSITE" id="PS50110"/>
    </source>
</evidence>
<dbReference type="SMART" id="SM00448">
    <property type="entry name" value="REC"/>
    <property type="match status" value="1"/>
</dbReference>
<evidence type="ECO:0000313" key="6">
    <source>
        <dbReference type="EMBL" id="EEG72942.1"/>
    </source>
</evidence>
<sequence>MIRIAIIEDEPIYCDELVCLLQECAGSKTMEINCFASGEEFLESGRTDNSYAAVFVDIELKGINGLELARIMRSTGYKNMLVFTTNYEQYVYDGYEVEAFRYLRKPVKKQDVQSCLDRVSRNMREAMLVFSFNRKKYSISYRDIIYISSYGHYLTIHTAEQDYKWKYLIKDLQPHLPEQFIRCHRSFVVNLDFMRKLDGKRLVLKNGGEIDVAGNYLPSVRKAITSTI</sequence>
<dbReference type="Pfam" id="PF00072">
    <property type="entry name" value="Response_reg"/>
    <property type="match status" value="1"/>
</dbReference>
<dbReference type="OrthoDB" id="9802383at2"/>
<dbReference type="eggNOG" id="COG3279">
    <property type="taxonomic scope" value="Bacteria"/>
</dbReference>
<dbReference type="Gene3D" id="3.40.50.2300">
    <property type="match status" value="1"/>
</dbReference>
<dbReference type="PANTHER" id="PTHR37299">
    <property type="entry name" value="TRANSCRIPTIONAL REGULATOR-RELATED"/>
    <property type="match status" value="1"/>
</dbReference>
<dbReference type="GO" id="GO:0003677">
    <property type="term" value="F:DNA binding"/>
    <property type="evidence" value="ECO:0007669"/>
    <property type="project" value="UniProtKB-KW"/>
</dbReference>
<feature type="modified residue" description="4-aspartylphosphate" evidence="3">
    <location>
        <position position="57"/>
    </location>
</feature>
<proteinExistence type="predicted"/>
<dbReference type="Pfam" id="PF04397">
    <property type="entry name" value="LytTR"/>
    <property type="match status" value="1"/>
</dbReference>
<dbReference type="PROSITE" id="PS50930">
    <property type="entry name" value="HTH_LYTTR"/>
    <property type="match status" value="1"/>
</dbReference>
<dbReference type="InterPro" id="IPR011006">
    <property type="entry name" value="CheY-like_superfamily"/>
</dbReference>
<protein>
    <recommendedName>
        <fullName evidence="1">Stage 0 sporulation protein A homolog</fullName>
    </recommendedName>
</protein>
<dbReference type="PANTHER" id="PTHR37299:SF1">
    <property type="entry name" value="STAGE 0 SPORULATION PROTEIN A HOMOLOG"/>
    <property type="match status" value="1"/>
</dbReference>
<dbReference type="PROSITE" id="PS50110">
    <property type="entry name" value="RESPONSE_REGULATORY"/>
    <property type="match status" value="1"/>
</dbReference>
<evidence type="ECO:0000313" key="7">
    <source>
        <dbReference type="Proteomes" id="UP000004893"/>
    </source>
</evidence>
<keyword evidence="3" id="KW-0597">Phosphoprotein</keyword>
<dbReference type="InterPro" id="IPR007492">
    <property type="entry name" value="LytTR_DNA-bd_dom"/>
</dbReference>
<organism evidence="6 7">
    <name type="scientific">[Clostridium] hylemonae DSM 15053</name>
    <dbReference type="NCBI Taxonomy" id="553973"/>
    <lineage>
        <taxon>Bacteria</taxon>
        <taxon>Bacillati</taxon>
        <taxon>Bacillota</taxon>
        <taxon>Clostridia</taxon>
        <taxon>Lachnospirales</taxon>
        <taxon>Lachnospiraceae</taxon>
    </lineage>
</organism>
<keyword evidence="6" id="KW-0238">DNA-binding</keyword>
<comment type="caution">
    <text evidence="6">The sequence shown here is derived from an EMBL/GenBank/DDBJ whole genome shotgun (WGS) entry which is preliminary data.</text>
</comment>
<dbReference type="SMART" id="SM00850">
    <property type="entry name" value="LytTR"/>
    <property type="match status" value="1"/>
</dbReference>
<comment type="function">
    <text evidence="2">May play the central regulatory role in sporulation. It may be an element of the effector pathway responsible for the activation of sporulation genes in response to nutritional stress. Spo0A may act in concert with spo0H (a sigma factor) to control the expression of some genes that are critical to the sporulation process.</text>
</comment>
<gene>
    <name evidence="6" type="ORF">CLOHYLEM_06965</name>
</gene>
<evidence type="ECO:0000256" key="1">
    <source>
        <dbReference type="ARBA" id="ARBA00018672"/>
    </source>
</evidence>
<feature type="domain" description="Response regulatory" evidence="4">
    <location>
        <begin position="3"/>
        <end position="120"/>
    </location>
</feature>
<name>C0C4E9_9FIRM</name>
<accession>C0C4E9</accession>
<dbReference type="STRING" id="553973.CLOHYLEM_06965"/>
<dbReference type="GO" id="GO:0000156">
    <property type="term" value="F:phosphorelay response regulator activity"/>
    <property type="evidence" value="ECO:0007669"/>
    <property type="project" value="InterPro"/>
</dbReference>
<dbReference type="AlphaFoldDB" id="C0C4E9"/>
<dbReference type="HOGENOM" id="CLU_000445_14_2_9"/>
<dbReference type="SUPFAM" id="SSF52172">
    <property type="entry name" value="CheY-like"/>
    <property type="match status" value="1"/>
</dbReference>
<reference evidence="6" key="2">
    <citation type="submission" date="2013-06" db="EMBL/GenBank/DDBJ databases">
        <title>Draft genome sequence of Clostridium hylemonae (DSM 15053).</title>
        <authorList>
            <person name="Sudarsanam P."/>
            <person name="Ley R."/>
            <person name="Guruge J."/>
            <person name="Turnbaugh P.J."/>
            <person name="Mahowald M."/>
            <person name="Liep D."/>
            <person name="Gordon J."/>
        </authorList>
    </citation>
    <scope>NUCLEOTIDE SEQUENCE</scope>
    <source>
        <strain evidence="6">DSM 15053</strain>
    </source>
</reference>
<evidence type="ECO:0000256" key="2">
    <source>
        <dbReference type="ARBA" id="ARBA00024867"/>
    </source>
</evidence>
<reference evidence="6" key="1">
    <citation type="submission" date="2009-02" db="EMBL/GenBank/DDBJ databases">
        <authorList>
            <person name="Fulton L."/>
            <person name="Clifton S."/>
            <person name="Fulton B."/>
            <person name="Xu J."/>
            <person name="Minx P."/>
            <person name="Pepin K.H."/>
            <person name="Johnson M."/>
            <person name="Bhonagiri V."/>
            <person name="Nash W.E."/>
            <person name="Mardis E.R."/>
            <person name="Wilson R.K."/>
        </authorList>
    </citation>
    <scope>NUCLEOTIDE SEQUENCE [LARGE SCALE GENOMIC DNA]</scope>
    <source>
        <strain evidence="6">DSM 15053</strain>
    </source>
</reference>
<feature type="domain" description="HTH LytTR-type" evidence="5">
    <location>
        <begin position="128"/>
        <end position="226"/>
    </location>
</feature>
<dbReference type="EMBL" id="ABYI02000034">
    <property type="protein sequence ID" value="EEG72942.1"/>
    <property type="molecule type" value="Genomic_DNA"/>
</dbReference>